<feature type="transmembrane region" description="Helical" evidence="1">
    <location>
        <begin position="76"/>
        <end position="94"/>
    </location>
</feature>
<dbReference type="EMBL" id="AP027041">
    <property type="protein sequence ID" value="BDU18346.1"/>
    <property type="molecule type" value="Genomic_DNA"/>
</dbReference>
<evidence type="ECO:0000256" key="1">
    <source>
        <dbReference type="SAM" id="Phobius"/>
    </source>
</evidence>
<sequence>MPSPTRLLFVPVLIGLAYAVVQLSMEAIGGGVQSHHLLNRADLPAISNGFGLLTLPAIGFALGLRARRQGGFTRSMWTGLVLSFLYGTALATGFEFGAQALMQTLFFGLLVVAVLAPVHRAECVAGFVAGMAFTFGGVLPLLVALVFAAISALVRFAIRAVWRLVRPARTAARAG</sequence>
<accession>A0ABM8DI63</accession>
<gene>
    <name evidence="2" type="ORF">LA521A_35470</name>
</gene>
<name>A0ABM8DI63_9GAMM</name>
<evidence type="ECO:0000313" key="2">
    <source>
        <dbReference type="EMBL" id="BDU18346.1"/>
    </source>
</evidence>
<dbReference type="Proteomes" id="UP001317822">
    <property type="component" value="Chromosome"/>
</dbReference>
<keyword evidence="1" id="KW-1133">Transmembrane helix</keyword>
<keyword evidence="1" id="KW-0472">Membrane</keyword>
<reference evidence="2 3" key="1">
    <citation type="journal article" date="2023" name="Int. J. Syst. Evol. Microbiol.">
        <title>Physiological and genomic analyses of cobalamin (vitamin B12)-auxotrophy of Lysobacter auxotrophicus sp. nov., a methionine-auxotrophic chitinolytic bacterium isolated from chitin-treated soil.</title>
        <authorList>
            <person name="Saito A."/>
            <person name="Dohra H."/>
            <person name="Hamada M."/>
            <person name="Moriuchi R."/>
            <person name="Kotsuchibashi Y."/>
            <person name="Mori K."/>
        </authorList>
    </citation>
    <scope>NUCLEOTIDE SEQUENCE [LARGE SCALE GENOMIC DNA]</scope>
    <source>
        <strain evidence="2 3">5-21a</strain>
    </source>
</reference>
<dbReference type="RefSeq" id="WP_281780212.1">
    <property type="nucleotide sequence ID" value="NZ_AP027041.1"/>
</dbReference>
<proteinExistence type="predicted"/>
<keyword evidence="3" id="KW-1185">Reference proteome</keyword>
<keyword evidence="1" id="KW-0812">Transmembrane</keyword>
<evidence type="ECO:0000313" key="3">
    <source>
        <dbReference type="Proteomes" id="UP001317822"/>
    </source>
</evidence>
<feature type="transmembrane region" description="Helical" evidence="1">
    <location>
        <begin position="125"/>
        <end position="158"/>
    </location>
</feature>
<organism evidence="2 3">
    <name type="scientific">Lysobacter auxotrophicus</name>
    <dbReference type="NCBI Taxonomy" id="2992573"/>
    <lineage>
        <taxon>Bacteria</taxon>
        <taxon>Pseudomonadati</taxon>
        <taxon>Pseudomonadota</taxon>
        <taxon>Gammaproteobacteria</taxon>
        <taxon>Lysobacterales</taxon>
        <taxon>Lysobacteraceae</taxon>
        <taxon>Lysobacter</taxon>
    </lineage>
</organism>
<protein>
    <submittedName>
        <fullName evidence="2">Uncharacterized protein</fullName>
    </submittedName>
</protein>
<feature type="transmembrane region" description="Helical" evidence="1">
    <location>
        <begin position="43"/>
        <end position="64"/>
    </location>
</feature>